<sequence length="69" mass="8146">MRPDARYYAIGRAWSALAAANNFNYGSARAASLRRSGRDYGRRRNALDQEKDLRFRMDPRRVRPKIIRF</sequence>
<dbReference type="EMBL" id="PDZR01000016">
    <property type="protein sequence ID" value="PNG25364.1"/>
    <property type="molecule type" value="Genomic_DNA"/>
</dbReference>
<evidence type="ECO:0000313" key="1">
    <source>
        <dbReference type="EMBL" id="PNG25364.1"/>
    </source>
</evidence>
<dbReference type="Proteomes" id="UP000236286">
    <property type="component" value="Unassembled WGS sequence"/>
</dbReference>
<gene>
    <name evidence="1" type="ORF">CR492_13615</name>
</gene>
<name>A0A2J7TF13_METSI</name>
<organism evidence="1 2">
    <name type="scientific">Methylocella silvestris</name>
    <dbReference type="NCBI Taxonomy" id="199596"/>
    <lineage>
        <taxon>Bacteria</taxon>
        <taxon>Pseudomonadati</taxon>
        <taxon>Pseudomonadota</taxon>
        <taxon>Alphaproteobacteria</taxon>
        <taxon>Hyphomicrobiales</taxon>
        <taxon>Beijerinckiaceae</taxon>
        <taxon>Methylocella</taxon>
    </lineage>
</organism>
<comment type="caution">
    <text evidence="1">The sequence shown here is derived from an EMBL/GenBank/DDBJ whole genome shotgun (WGS) entry which is preliminary data.</text>
</comment>
<evidence type="ECO:0000313" key="2">
    <source>
        <dbReference type="Proteomes" id="UP000236286"/>
    </source>
</evidence>
<proteinExistence type="predicted"/>
<reference evidence="1 2" key="1">
    <citation type="submission" date="2017-10" db="EMBL/GenBank/DDBJ databases">
        <title>Genome announcement of Methylocella silvestris TVC from permafrost.</title>
        <authorList>
            <person name="Wang J."/>
            <person name="Geng K."/>
            <person name="Ul-Haque F."/>
            <person name="Crombie A.T."/>
            <person name="Street L.E."/>
            <person name="Wookey P.A."/>
            <person name="Murrell J.C."/>
            <person name="Pratscher J."/>
        </authorList>
    </citation>
    <scope>NUCLEOTIDE SEQUENCE [LARGE SCALE GENOMIC DNA]</scope>
    <source>
        <strain evidence="1 2">TVC</strain>
    </source>
</reference>
<dbReference type="AlphaFoldDB" id="A0A2J7TF13"/>
<accession>A0A2J7TF13</accession>
<protein>
    <submittedName>
        <fullName evidence="1">Uncharacterized protein</fullName>
    </submittedName>
</protein>